<dbReference type="Pfam" id="PF02277">
    <property type="entry name" value="DBI_PRT"/>
    <property type="match status" value="1"/>
</dbReference>
<dbReference type="EMBL" id="JAHLPM010000014">
    <property type="protein sequence ID" value="MBU5439373.1"/>
    <property type="molecule type" value="Genomic_DNA"/>
</dbReference>
<dbReference type="PANTHER" id="PTHR43463:SF1">
    <property type="entry name" value="NICOTINATE-NUCLEOTIDE--DIMETHYLBENZIMIDAZOLE PHOSPHORIBOSYLTRANSFERASE"/>
    <property type="match status" value="1"/>
</dbReference>
<evidence type="ECO:0000313" key="5">
    <source>
        <dbReference type="Proteomes" id="UP000749471"/>
    </source>
</evidence>
<organism evidence="4 5">
    <name type="scientific">Tissierella simiarum</name>
    <dbReference type="NCBI Taxonomy" id="2841534"/>
    <lineage>
        <taxon>Bacteria</taxon>
        <taxon>Bacillati</taxon>
        <taxon>Bacillota</taxon>
        <taxon>Tissierellia</taxon>
        <taxon>Tissierellales</taxon>
        <taxon>Tissierellaceae</taxon>
        <taxon>Tissierella</taxon>
    </lineage>
</organism>
<proteinExistence type="inferred from homology"/>
<keyword evidence="2 4" id="KW-0328">Glycosyltransferase</keyword>
<evidence type="ECO:0000256" key="2">
    <source>
        <dbReference type="HAMAP-Rule" id="MF_00230"/>
    </source>
</evidence>
<dbReference type="CDD" id="cd02439">
    <property type="entry name" value="DMB-PRT_CobT"/>
    <property type="match status" value="1"/>
</dbReference>
<keyword evidence="2" id="KW-0169">Cobalamin biosynthesis</keyword>
<dbReference type="RefSeq" id="WP_216521079.1">
    <property type="nucleotide sequence ID" value="NZ_JAHLPM010000014.1"/>
</dbReference>
<accession>A0ABS6EB18</accession>
<comment type="function">
    <text evidence="1 2">Catalyzes the synthesis of alpha-ribazole-5'-phosphate from nicotinate mononucleotide (NAMN) and 5,6-dimethylbenzimidazole (DMB).</text>
</comment>
<comment type="caution">
    <text evidence="4">The sequence shown here is derived from an EMBL/GenBank/DDBJ whole genome shotgun (WGS) entry which is preliminary data.</text>
</comment>
<evidence type="ECO:0000313" key="4">
    <source>
        <dbReference type="EMBL" id="MBU5439373.1"/>
    </source>
</evidence>
<dbReference type="Proteomes" id="UP000749471">
    <property type="component" value="Unassembled WGS sequence"/>
</dbReference>
<keyword evidence="2 4" id="KW-0808">Transferase</keyword>
<dbReference type="GO" id="GO:0008939">
    <property type="term" value="F:nicotinate-nucleotide-dimethylbenzimidazole phosphoribosyltransferase activity"/>
    <property type="evidence" value="ECO:0007669"/>
    <property type="project" value="UniProtKB-EC"/>
</dbReference>
<dbReference type="NCBIfam" id="TIGR03160">
    <property type="entry name" value="cobT_DBIPRT"/>
    <property type="match status" value="1"/>
</dbReference>
<dbReference type="InterPro" id="IPR017846">
    <property type="entry name" value="Nict_dMeBzImd_PRibTrfase_bact"/>
</dbReference>
<evidence type="ECO:0000256" key="3">
    <source>
        <dbReference type="NCBIfam" id="TIGR03160"/>
    </source>
</evidence>
<comment type="pathway">
    <text evidence="2">Nucleoside biosynthesis; alpha-ribazole biosynthesis; alpha-ribazole from 5,6-dimethylbenzimidazole: step 1/2.</text>
</comment>
<protein>
    <recommendedName>
        <fullName evidence="2 3">Nicotinate-nucleotide--dimethylbenzimidazole phosphoribosyltransferase</fullName>
        <shortName evidence="2">NN:DBI PRT</shortName>
        <ecNumber evidence="2 3">2.4.2.21</ecNumber>
    </recommendedName>
    <alternativeName>
        <fullName evidence="2">N(1)-alpha-phosphoribosyltransferase</fullName>
    </alternativeName>
</protein>
<comment type="catalytic activity">
    <reaction evidence="2">
        <text>5,6-dimethylbenzimidazole + nicotinate beta-D-ribonucleotide = alpha-ribazole 5'-phosphate + nicotinate + H(+)</text>
        <dbReference type="Rhea" id="RHEA:11196"/>
        <dbReference type="ChEBI" id="CHEBI:15378"/>
        <dbReference type="ChEBI" id="CHEBI:15890"/>
        <dbReference type="ChEBI" id="CHEBI:32544"/>
        <dbReference type="ChEBI" id="CHEBI:57502"/>
        <dbReference type="ChEBI" id="CHEBI:57918"/>
        <dbReference type="EC" id="2.4.2.21"/>
    </reaction>
</comment>
<reference evidence="4 5" key="1">
    <citation type="submission" date="2021-06" db="EMBL/GenBank/DDBJ databases">
        <authorList>
            <person name="Sun Q."/>
            <person name="Li D."/>
        </authorList>
    </citation>
    <scope>NUCLEOTIDE SEQUENCE [LARGE SCALE GENOMIC DNA]</scope>
    <source>
        <strain evidence="4 5">MSJ-40</strain>
    </source>
</reference>
<dbReference type="NCBIfam" id="NF000996">
    <property type="entry name" value="PRK00105.1"/>
    <property type="match status" value="1"/>
</dbReference>
<evidence type="ECO:0000256" key="1">
    <source>
        <dbReference type="ARBA" id="ARBA00002197"/>
    </source>
</evidence>
<comment type="similarity">
    <text evidence="2">Belongs to the CobT family.</text>
</comment>
<sequence>MELLNKTLKAIASPNEESKIKAKEVWDNLVKPIGSLGSLEEITIKIAGMTGEVHNKINRKAIVVMCADNGVAEEGVSACPQVFTMLLTESMVKGITGLAALSKFTNTDITLLDIGLKGDIDHPKVINRKVAYGTKNFTKESAMTYEEAVKAIEIGIEVGDTLYSQGYDILGTGELGIGNTTTSAAILSVFSGLDPDITCGKGAGLTDEQFSLKKKTLMTGLELNKPNKEDPIDVISKVGGFDVAGMCGLFLSAAKNRKPIVIDGFISSAAALCAVKLNPMVKEYMIPSHLSNEPGAKYMMEQLGLKPMLNLGMRLGEGSGCPLAFQVIEAALFTMDNMGTFKEASINSEVLVDIRE</sequence>
<keyword evidence="5" id="KW-1185">Reference proteome</keyword>
<gene>
    <name evidence="2 4" type="primary">cobT</name>
    <name evidence="4" type="ORF">KQI42_15245</name>
</gene>
<dbReference type="PANTHER" id="PTHR43463">
    <property type="entry name" value="NICOTINATE-NUCLEOTIDE--DIMETHYLBENZIMIDAZOLE PHOSPHORIBOSYLTRANSFERASE"/>
    <property type="match status" value="1"/>
</dbReference>
<dbReference type="InterPro" id="IPR003200">
    <property type="entry name" value="Nict_dMeBzImd_PRibTrfase"/>
</dbReference>
<dbReference type="HAMAP" id="MF_00230">
    <property type="entry name" value="CobT"/>
    <property type="match status" value="1"/>
</dbReference>
<dbReference type="EC" id="2.4.2.21" evidence="2 3"/>
<feature type="active site" description="Proton acceptor" evidence="2">
    <location>
        <position position="317"/>
    </location>
</feature>
<name>A0ABS6EB18_9FIRM</name>